<dbReference type="HOGENOM" id="CLU_096765_0_0_7"/>
<proteinExistence type="predicted"/>
<dbReference type="AlphaFoldDB" id="D1B228"/>
<dbReference type="EMBL" id="CP001816">
    <property type="protein sequence ID" value="ACZ12148.1"/>
    <property type="molecule type" value="Genomic_DNA"/>
</dbReference>
<reference evidence="1 2" key="2">
    <citation type="journal article" date="2010" name="Stand. Genomic Sci.">
        <title>Complete genome sequence of Sulfurospirillum deleyianum type strain (5175).</title>
        <authorList>
            <person name="Sikorski J."/>
            <person name="Lapidus A."/>
            <person name="Copeland A."/>
            <person name="Glavina Del Rio T."/>
            <person name="Nolan M."/>
            <person name="Lucas S."/>
            <person name="Chen F."/>
            <person name="Tice H."/>
            <person name="Cheng J.F."/>
            <person name="Saunders E."/>
            <person name="Bruce D."/>
            <person name="Goodwin L."/>
            <person name="Pitluck S."/>
            <person name="Ovchinnikova G."/>
            <person name="Pati A."/>
            <person name="Ivanova N."/>
            <person name="Mavromatis K."/>
            <person name="Chen A."/>
            <person name="Palaniappan K."/>
            <person name="Chain P."/>
            <person name="Land M."/>
            <person name="Hauser L."/>
            <person name="Chang Y.J."/>
            <person name="Jeffries C.D."/>
            <person name="Brettin T."/>
            <person name="Detter J.C."/>
            <person name="Han C."/>
            <person name="Rohde M."/>
            <person name="Lang E."/>
            <person name="Spring S."/>
            <person name="Goker M."/>
            <person name="Bristow J."/>
            <person name="Eisen J.A."/>
            <person name="Markowitz V."/>
            <person name="Hugenholtz P."/>
            <person name="Kyrpides N.C."/>
            <person name="Klenk H.P."/>
        </authorList>
    </citation>
    <scope>NUCLEOTIDE SEQUENCE [LARGE SCALE GENOMIC DNA]</scope>
    <source>
        <strain evidence="2">ATCC 51133 / DSM 6946 / 5175</strain>
    </source>
</reference>
<reference evidence="2" key="1">
    <citation type="submission" date="2009-11" db="EMBL/GenBank/DDBJ databases">
        <title>The complete genome of Sulfurospirillum deleyianum DSM 6946.</title>
        <authorList>
            <consortium name="US DOE Joint Genome Institute (JGI-PGF)"/>
            <person name="Lucas S."/>
            <person name="Copeland A."/>
            <person name="Lapidus A."/>
            <person name="Glavina del Rio T."/>
            <person name="Dalin E."/>
            <person name="Tice H."/>
            <person name="Bruce D."/>
            <person name="Goodwin L."/>
            <person name="Pitluck S."/>
            <person name="Kyrpides N."/>
            <person name="Mavromatis K."/>
            <person name="Ivanova N."/>
            <person name="Ovchinnikova G."/>
            <person name="Munk A.C."/>
            <person name="Lu M."/>
            <person name="Brettin T."/>
            <person name="Detter J.C."/>
            <person name="Han C."/>
            <person name="Tapia R."/>
            <person name="Larimer F."/>
            <person name="Land M."/>
            <person name="Hauser L."/>
            <person name="Markowitz V."/>
            <person name="Cheng J.F."/>
            <person name="Hugenholtz P."/>
            <person name="Woyke T."/>
            <person name="Wu D."/>
            <person name="Aumann P."/>
            <person name="Schneider S."/>
            <person name="Lang E."/>
            <person name="Spring S."/>
            <person name="Klenk H.P."/>
            <person name="Eisen J.A."/>
        </authorList>
    </citation>
    <scope>NUCLEOTIDE SEQUENCE [LARGE SCALE GENOMIC DNA]</scope>
    <source>
        <strain evidence="2">ATCC 51133 / DSM 6946 / 5175</strain>
    </source>
</reference>
<dbReference type="STRING" id="525898.Sdel_1125"/>
<sequence length="240" mass="27273">MISSLQKLVGIGSDIGRTSSSSVPFNAALPISIEVLKKIDAMRYRLRVGRKELSTKSHKTLDEGQVYWGNFFEGKGGVLTLSHLYKQPRLFQDETYFLPIALEDFFENEPIQYETFKHFLLQILSDKTISKSLFQTYTTMLLALSKGIVHAPLLHEGKKVLVQLYHEASSIHFYLAFEHLGPLHGQLMANHTTLTCLYENTFILLEKALRQHKSVALELGLEKEIEPFFEGSDLVLDIKG</sequence>
<dbReference type="KEGG" id="sdl:Sdel_1125"/>
<evidence type="ECO:0000313" key="2">
    <source>
        <dbReference type="Proteomes" id="UP000002222"/>
    </source>
</evidence>
<dbReference type="eggNOG" id="ENOG50319DG">
    <property type="taxonomic scope" value="Bacteria"/>
</dbReference>
<evidence type="ECO:0000313" key="1">
    <source>
        <dbReference type="EMBL" id="ACZ12148.1"/>
    </source>
</evidence>
<dbReference type="OrthoDB" id="5329898at2"/>
<dbReference type="Proteomes" id="UP000002222">
    <property type="component" value="Chromosome"/>
</dbReference>
<protein>
    <submittedName>
        <fullName evidence="1">Uncharacterized protein</fullName>
    </submittedName>
</protein>
<keyword evidence="2" id="KW-1185">Reference proteome</keyword>
<accession>D1B228</accession>
<name>D1B228_SULD5</name>
<gene>
    <name evidence="1" type="ordered locus">Sdel_1125</name>
</gene>
<organism evidence="1 2">
    <name type="scientific">Sulfurospirillum deleyianum (strain ATCC 51133 / DSM 6946 / 5175)</name>
    <dbReference type="NCBI Taxonomy" id="525898"/>
    <lineage>
        <taxon>Bacteria</taxon>
        <taxon>Pseudomonadati</taxon>
        <taxon>Campylobacterota</taxon>
        <taxon>Epsilonproteobacteria</taxon>
        <taxon>Campylobacterales</taxon>
        <taxon>Sulfurospirillaceae</taxon>
        <taxon>Sulfurospirillum</taxon>
    </lineage>
</organism>